<dbReference type="Gene3D" id="3.40.630.30">
    <property type="match status" value="1"/>
</dbReference>
<accession>A0A1H1V5B7</accession>
<dbReference type="PROSITE" id="PS51186">
    <property type="entry name" value="GNAT"/>
    <property type="match status" value="1"/>
</dbReference>
<name>A0A1H1V5B7_9ACTN</name>
<evidence type="ECO:0000256" key="1">
    <source>
        <dbReference type="ARBA" id="ARBA00022679"/>
    </source>
</evidence>
<evidence type="ECO:0000256" key="2">
    <source>
        <dbReference type="ARBA" id="ARBA00023315"/>
    </source>
</evidence>
<sequence length="142" mass="15617">MADFTIRRITDVADVRAAAVLFDHPPQPAASERFVASADHHLLIAYVGEQPAGMVTGVELTHPDKGTEMFLYELGVDQRYRRRGIGSALTRALSDLAREHGCYGMWVLTDADNEAALGTYRSLGSVVQESNVGFTWSFAEEE</sequence>
<dbReference type="PANTHER" id="PTHR43877">
    <property type="entry name" value="AMINOALKYLPHOSPHONATE N-ACETYLTRANSFERASE-RELATED-RELATED"/>
    <property type="match status" value="1"/>
</dbReference>
<keyword evidence="1" id="KW-0808">Transferase</keyword>
<proteinExistence type="predicted"/>
<dbReference type="Proteomes" id="UP000199103">
    <property type="component" value="Chromosome I"/>
</dbReference>
<dbReference type="SUPFAM" id="SSF55729">
    <property type="entry name" value="Acyl-CoA N-acyltransferases (Nat)"/>
    <property type="match status" value="1"/>
</dbReference>
<dbReference type="InterPro" id="IPR050832">
    <property type="entry name" value="Bact_Acetyltransf"/>
</dbReference>
<evidence type="ECO:0000313" key="4">
    <source>
        <dbReference type="EMBL" id="SDS79469.1"/>
    </source>
</evidence>
<dbReference type="GO" id="GO:0005840">
    <property type="term" value="C:ribosome"/>
    <property type="evidence" value="ECO:0007669"/>
    <property type="project" value="UniProtKB-KW"/>
</dbReference>
<dbReference type="AlphaFoldDB" id="A0A1H1V5B7"/>
<dbReference type="InterPro" id="IPR000182">
    <property type="entry name" value="GNAT_dom"/>
</dbReference>
<keyword evidence="4" id="KW-0687">Ribonucleoprotein</keyword>
<dbReference type="GO" id="GO:0016747">
    <property type="term" value="F:acyltransferase activity, transferring groups other than amino-acyl groups"/>
    <property type="evidence" value="ECO:0007669"/>
    <property type="project" value="InterPro"/>
</dbReference>
<keyword evidence="4" id="KW-0689">Ribosomal protein</keyword>
<dbReference type="OrthoDB" id="4774939at2"/>
<dbReference type="EMBL" id="LT629772">
    <property type="protein sequence ID" value="SDS79469.1"/>
    <property type="molecule type" value="Genomic_DNA"/>
</dbReference>
<protein>
    <submittedName>
        <fullName evidence="4">Ribosomal protein S18 acetylase RimI</fullName>
    </submittedName>
</protein>
<dbReference type="Pfam" id="PF00583">
    <property type="entry name" value="Acetyltransf_1"/>
    <property type="match status" value="1"/>
</dbReference>
<evidence type="ECO:0000259" key="3">
    <source>
        <dbReference type="PROSITE" id="PS51186"/>
    </source>
</evidence>
<dbReference type="InterPro" id="IPR016181">
    <property type="entry name" value="Acyl_CoA_acyltransferase"/>
</dbReference>
<evidence type="ECO:0000313" key="5">
    <source>
        <dbReference type="Proteomes" id="UP000199103"/>
    </source>
</evidence>
<keyword evidence="2" id="KW-0012">Acyltransferase</keyword>
<keyword evidence="5" id="KW-1185">Reference proteome</keyword>
<dbReference type="RefSeq" id="WP_091532517.1">
    <property type="nucleotide sequence ID" value="NZ_LT629772.1"/>
</dbReference>
<reference evidence="4 5" key="1">
    <citation type="submission" date="2016-10" db="EMBL/GenBank/DDBJ databases">
        <authorList>
            <person name="de Groot N.N."/>
        </authorList>
    </citation>
    <scope>NUCLEOTIDE SEQUENCE [LARGE SCALE GENOMIC DNA]</scope>
    <source>
        <strain evidence="4 5">DSM 21800</strain>
    </source>
</reference>
<dbReference type="STRING" id="630515.SAMN04489812_3056"/>
<dbReference type="CDD" id="cd04301">
    <property type="entry name" value="NAT_SF"/>
    <property type="match status" value="1"/>
</dbReference>
<gene>
    <name evidence="4" type="ORF">SAMN04489812_3056</name>
</gene>
<organism evidence="4 5">
    <name type="scientific">Microlunatus soli</name>
    <dbReference type="NCBI Taxonomy" id="630515"/>
    <lineage>
        <taxon>Bacteria</taxon>
        <taxon>Bacillati</taxon>
        <taxon>Actinomycetota</taxon>
        <taxon>Actinomycetes</taxon>
        <taxon>Propionibacteriales</taxon>
        <taxon>Propionibacteriaceae</taxon>
        <taxon>Microlunatus</taxon>
    </lineage>
</organism>
<feature type="domain" description="N-acetyltransferase" evidence="3">
    <location>
        <begin position="4"/>
        <end position="142"/>
    </location>
</feature>